<keyword evidence="2" id="KW-1185">Reference proteome</keyword>
<dbReference type="Proteomes" id="UP001516662">
    <property type="component" value="Unassembled WGS sequence"/>
</dbReference>
<dbReference type="RefSeq" id="WP_193538933.1">
    <property type="nucleotide sequence ID" value="NZ_JADCLJ010000024.1"/>
</dbReference>
<gene>
    <name evidence="1" type="ORF">IMZ08_17720</name>
</gene>
<dbReference type="EMBL" id="JADCLJ010000024">
    <property type="protein sequence ID" value="MBE4909877.1"/>
    <property type="molecule type" value="Genomic_DNA"/>
</dbReference>
<reference evidence="1 2" key="1">
    <citation type="submission" date="2020-10" db="EMBL/GenBank/DDBJ databases">
        <title>Bacillus sp. HD4P25, an endophyte from a halophyte.</title>
        <authorList>
            <person name="Sun J.-Q."/>
        </authorList>
    </citation>
    <scope>NUCLEOTIDE SEQUENCE [LARGE SCALE GENOMIC DNA]</scope>
    <source>
        <strain evidence="1 2">YIM 93174</strain>
    </source>
</reference>
<sequence>MGWIIVILVVASFLVFGLLVDRKTDRYKSIEDKNIKEGIETIKDDYQKQNHPNKNQQGPF</sequence>
<comment type="caution">
    <text evidence="1">The sequence shown here is derived from an EMBL/GenBank/DDBJ whole genome shotgun (WGS) entry which is preliminary data.</text>
</comment>
<proteinExistence type="predicted"/>
<protein>
    <submittedName>
        <fullName evidence="1">Uncharacterized protein</fullName>
    </submittedName>
</protein>
<organism evidence="1 2">
    <name type="scientific">Litchfieldia luteola</name>
    <dbReference type="NCBI Taxonomy" id="682179"/>
    <lineage>
        <taxon>Bacteria</taxon>
        <taxon>Bacillati</taxon>
        <taxon>Bacillota</taxon>
        <taxon>Bacilli</taxon>
        <taxon>Bacillales</taxon>
        <taxon>Bacillaceae</taxon>
        <taxon>Litchfieldia</taxon>
    </lineage>
</organism>
<evidence type="ECO:0000313" key="1">
    <source>
        <dbReference type="EMBL" id="MBE4909877.1"/>
    </source>
</evidence>
<accession>A0ABR9QMZ8</accession>
<evidence type="ECO:0000313" key="2">
    <source>
        <dbReference type="Proteomes" id="UP001516662"/>
    </source>
</evidence>
<name>A0ABR9QMZ8_9BACI</name>